<dbReference type="Proteomes" id="UP001432017">
    <property type="component" value="Unassembled WGS sequence"/>
</dbReference>
<evidence type="ECO:0000259" key="12">
    <source>
        <dbReference type="PROSITE" id="PS50893"/>
    </source>
</evidence>
<evidence type="ECO:0000256" key="7">
    <source>
        <dbReference type="ARBA" id="ARBA00022741"/>
    </source>
</evidence>
<dbReference type="GO" id="GO:0005524">
    <property type="term" value="F:ATP binding"/>
    <property type="evidence" value="ECO:0007669"/>
    <property type="project" value="UniProtKB-KW"/>
</dbReference>
<comment type="caution">
    <text evidence="13">The sequence shown here is derived from an EMBL/GenBank/DDBJ whole genome shotgun (WGS) entry which is preliminary data.</text>
</comment>
<reference evidence="13" key="1">
    <citation type="submission" date="2023-12" db="EMBL/GenBank/DDBJ databases">
        <title>Mannheima indologenes sp. nov. proposed for Clade V organisms of Mannheimia.</title>
        <authorList>
            <person name="Christensen H."/>
        </authorList>
    </citation>
    <scope>NUCLEOTIDE SEQUENCE</scope>
    <source>
        <strain evidence="13">M14.4</strain>
    </source>
</reference>
<keyword evidence="8 13" id="KW-0067">ATP-binding</keyword>
<dbReference type="GO" id="GO:0032259">
    <property type="term" value="P:methylation"/>
    <property type="evidence" value="ECO:0007669"/>
    <property type="project" value="UniProtKB-KW"/>
</dbReference>
<keyword evidence="9" id="KW-0472">Membrane</keyword>
<keyword evidence="7" id="KW-0547">Nucleotide-binding</keyword>
<accession>A0ABU7ZBE5</accession>
<dbReference type="InterPro" id="IPR003593">
    <property type="entry name" value="AAA+_ATPase"/>
</dbReference>
<keyword evidence="5" id="KW-0813">Transport</keyword>
<name>A0ABU7ZBE5_9PAST</name>
<dbReference type="Pfam" id="PF00005">
    <property type="entry name" value="ABC_tran"/>
    <property type="match status" value="1"/>
</dbReference>
<dbReference type="PROSITE" id="PS50893">
    <property type="entry name" value="ABC_TRANSPORTER_2"/>
    <property type="match status" value="1"/>
</dbReference>
<comment type="function">
    <text evidence="10">Part of the ABC transporter complex LktBD involved in leukotoxin export. Transmembrane domains (TMD) form a pore in the inner membrane and the ATP-binding domain (NBD) is responsible for energy generation.</text>
</comment>
<comment type="subcellular location">
    <subcellularLocation>
        <location evidence="1">Cell inner membrane</location>
        <topology evidence="1">Peripheral membrane protein</topology>
    </subcellularLocation>
</comment>
<evidence type="ECO:0000256" key="1">
    <source>
        <dbReference type="ARBA" id="ARBA00004417"/>
    </source>
</evidence>
<dbReference type="SMART" id="SM00382">
    <property type="entry name" value="AAA"/>
    <property type="match status" value="1"/>
</dbReference>
<feature type="domain" description="ABC transporter" evidence="12">
    <location>
        <begin position="2"/>
        <end position="243"/>
    </location>
</feature>
<keyword evidence="14" id="KW-1185">Reference proteome</keyword>
<sequence length="250" mass="27819">MIKIRNIHKTFGQNTILRGIDLDIQKGQVVVILGPSGSGKTTFLRCLNALEMPEKGTIEFTDNAPLIIDFGTKTSKKDILALRRKSGMVFQNYNLFPHKTALENVMEGPVFVQQQAVEIAKENAKRLLAKVGLSDKADLYPFQLSGGQQQRVGIARALAIQPDLMLFDEPTSALDPELVQDVLNTMKELANEGWTMVVVTHEIKFALDVADIVVVMDGGEIVEQGSPQQLFKNPQHERTKRFLHQIRADG</sequence>
<organism evidence="13 14">
    <name type="scientific">Mannheimia indoligenes</name>
    <dbReference type="NCBI Taxonomy" id="3103145"/>
    <lineage>
        <taxon>Bacteria</taxon>
        <taxon>Pseudomonadati</taxon>
        <taxon>Pseudomonadota</taxon>
        <taxon>Gammaproteobacteria</taxon>
        <taxon>Pasteurellales</taxon>
        <taxon>Pasteurellaceae</taxon>
        <taxon>Mannheimia</taxon>
    </lineage>
</organism>
<proteinExistence type="inferred from homology"/>
<dbReference type="PANTHER" id="PTHR43166:SF35">
    <property type="entry name" value="L-CYSTINE IMPORT ATP-BINDING PROTEIN TCYN"/>
    <property type="match status" value="1"/>
</dbReference>
<dbReference type="InterPro" id="IPR003439">
    <property type="entry name" value="ABC_transporter-like_ATP-bd"/>
</dbReference>
<keyword evidence="6" id="KW-1003">Cell membrane</keyword>
<dbReference type="InterPro" id="IPR030679">
    <property type="entry name" value="ABC_ATPase_HisP-typ"/>
</dbReference>
<dbReference type="CDD" id="cd03262">
    <property type="entry name" value="ABC_HisP_GlnQ"/>
    <property type="match status" value="1"/>
</dbReference>
<evidence type="ECO:0000256" key="10">
    <source>
        <dbReference type="ARBA" id="ARBA00024829"/>
    </source>
</evidence>
<evidence type="ECO:0000256" key="4">
    <source>
        <dbReference type="ARBA" id="ARBA00021004"/>
    </source>
</evidence>
<dbReference type="InterPro" id="IPR050086">
    <property type="entry name" value="MetN_ABC_transporter-like"/>
</dbReference>
<dbReference type="EMBL" id="JBAJJM010000001">
    <property type="protein sequence ID" value="MEG9474696.1"/>
    <property type="molecule type" value="Genomic_DNA"/>
</dbReference>
<evidence type="ECO:0000313" key="14">
    <source>
        <dbReference type="Proteomes" id="UP001432017"/>
    </source>
</evidence>
<evidence type="ECO:0000256" key="3">
    <source>
        <dbReference type="ARBA" id="ARBA00012048"/>
    </source>
</evidence>
<dbReference type="InterPro" id="IPR027417">
    <property type="entry name" value="P-loop_NTPase"/>
</dbReference>
<evidence type="ECO:0000313" key="13">
    <source>
        <dbReference type="EMBL" id="MEG9474696.1"/>
    </source>
</evidence>
<dbReference type="RefSeq" id="WP_334235680.1">
    <property type="nucleotide sequence ID" value="NZ_JBAJJH010000010.1"/>
</dbReference>
<evidence type="ECO:0000256" key="2">
    <source>
        <dbReference type="ARBA" id="ARBA00005417"/>
    </source>
</evidence>
<comment type="similarity">
    <text evidence="2">Belongs to the ABC transporter superfamily.</text>
</comment>
<dbReference type="PROSITE" id="PS00211">
    <property type="entry name" value="ABC_TRANSPORTER_1"/>
    <property type="match status" value="1"/>
</dbReference>
<gene>
    <name evidence="13" type="ORF">V6W77_00180</name>
</gene>
<comment type="catalytic activity">
    <reaction evidence="11">
        <text>ATP + H2O + proteinSide 1 = ADP + phosphate + proteinSide 2.</text>
        <dbReference type="EC" id="7.4.2.5"/>
    </reaction>
</comment>
<dbReference type="PANTHER" id="PTHR43166">
    <property type="entry name" value="AMINO ACID IMPORT ATP-BINDING PROTEIN"/>
    <property type="match status" value="1"/>
</dbReference>
<protein>
    <recommendedName>
        <fullName evidence="4">Leukotoxin translocation ATP-binding protein LktB</fullName>
        <ecNumber evidence="3">7.4.2.5</ecNumber>
    </recommendedName>
</protein>
<evidence type="ECO:0000256" key="9">
    <source>
        <dbReference type="ARBA" id="ARBA00023136"/>
    </source>
</evidence>
<dbReference type="Gene3D" id="3.40.50.300">
    <property type="entry name" value="P-loop containing nucleotide triphosphate hydrolases"/>
    <property type="match status" value="1"/>
</dbReference>
<dbReference type="EC" id="7.4.2.5" evidence="3"/>
<dbReference type="GO" id="GO:0008168">
    <property type="term" value="F:methyltransferase activity"/>
    <property type="evidence" value="ECO:0007669"/>
    <property type="project" value="UniProtKB-KW"/>
</dbReference>
<evidence type="ECO:0000256" key="8">
    <source>
        <dbReference type="ARBA" id="ARBA00022840"/>
    </source>
</evidence>
<dbReference type="SUPFAM" id="SSF52540">
    <property type="entry name" value="P-loop containing nucleoside triphosphate hydrolases"/>
    <property type="match status" value="1"/>
</dbReference>
<evidence type="ECO:0000256" key="11">
    <source>
        <dbReference type="ARBA" id="ARBA00034068"/>
    </source>
</evidence>
<evidence type="ECO:0000256" key="6">
    <source>
        <dbReference type="ARBA" id="ARBA00022475"/>
    </source>
</evidence>
<dbReference type="PIRSF" id="PIRSF039085">
    <property type="entry name" value="ABC_ATPase_HisP"/>
    <property type="match status" value="1"/>
</dbReference>
<keyword evidence="13" id="KW-0489">Methyltransferase</keyword>
<keyword evidence="13" id="KW-0808">Transferase</keyword>
<evidence type="ECO:0000256" key="5">
    <source>
        <dbReference type="ARBA" id="ARBA00022448"/>
    </source>
</evidence>
<dbReference type="InterPro" id="IPR017871">
    <property type="entry name" value="ABC_transporter-like_CS"/>
</dbReference>